<dbReference type="GO" id="GO:0071555">
    <property type="term" value="P:cell wall organization"/>
    <property type="evidence" value="ECO:0007669"/>
    <property type="project" value="UniProtKB-KW"/>
</dbReference>
<keyword evidence="10 14" id="KW-0472">Membrane</keyword>
<dbReference type="InterPro" id="IPR000715">
    <property type="entry name" value="Glycosyl_transferase_4"/>
</dbReference>
<keyword evidence="7" id="KW-0133">Cell shape</keyword>
<keyword evidence="8" id="KW-0573">Peptidoglycan synthesis</keyword>
<keyword evidence="13" id="KW-0460">Magnesium</keyword>
<keyword evidence="12" id="KW-0961">Cell wall biogenesis/degradation</keyword>
<feature type="binding site" evidence="13">
    <location>
        <position position="276"/>
    </location>
    <ligand>
        <name>Mg(2+)</name>
        <dbReference type="ChEBI" id="CHEBI:18420"/>
    </ligand>
</feature>
<feature type="transmembrane region" description="Helical" evidence="14">
    <location>
        <begin position="168"/>
        <end position="196"/>
    </location>
</feature>
<dbReference type="GO" id="GO:0005886">
    <property type="term" value="C:plasma membrane"/>
    <property type="evidence" value="ECO:0007669"/>
    <property type="project" value="TreeGrafter"/>
</dbReference>
<evidence type="ECO:0000256" key="6">
    <source>
        <dbReference type="ARBA" id="ARBA00022692"/>
    </source>
</evidence>
<comment type="similarity">
    <text evidence="2">Belongs to the glycosyltransferase 4 family. MraY subfamily.</text>
</comment>
<dbReference type="InterPro" id="IPR003524">
    <property type="entry name" value="PNAcMuramoyl-5peptid_Trfase"/>
</dbReference>
<evidence type="ECO:0000256" key="1">
    <source>
        <dbReference type="ARBA" id="ARBA00004141"/>
    </source>
</evidence>
<evidence type="ECO:0000256" key="13">
    <source>
        <dbReference type="PIRSR" id="PIRSR600715-1"/>
    </source>
</evidence>
<keyword evidence="9 14" id="KW-1133">Transmembrane helix</keyword>
<dbReference type="EMBL" id="CP048020">
    <property type="protein sequence ID" value="QHX44535.1"/>
    <property type="molecule type" value="Genomic_DNA"/>
</dbReference>
<feature type="transmembrane region" description="Helical" evidence="14">
    <location>
        <begin position="350"/>
        <end position="370"/>
    </location>
</feature>
<feature type="transmembrane region" description="Helical" evidence="14">
    <location>
        <begin position="277"/>
        <end position="300"/>
    </location>
</feature>
<keyword evidence="6 14" id="KW-0812">Transmembrane</keyword>
<organism evidence="15 16">
    <name type="scientific">Treponema vincentii</name>
    <dbReference type="NCBI Taxonomy" id="69710"/>
    <lineage>
        <taxon>Bacteria</taxon>
        <taxon>Pseudomonadati</taxon>
        <taxon>Spirochaetota</taxon>
        <taxon>Spirochaetia</taxon>
        <taxon>Spirochaetales</taxon>
        <taxon>Treponemataceae</taxon>
        <taxon>Treponema</taxon>
    </lineage>
</organism>
<keyword evidence="4" id="KW-0132">Cell division</keyword>
<dbReference type="GO" id="GO:0009252">
    <property type="term" value="P:peptidoglycan biosynthetic process"/>
    <property type="evidence" value="ECO:0007669"/>
    <property type="project" value="UniProtKB-KW"/>
</dbReference>
<evidence type="ECO:0000256" key="12">
    <source>
        <dbReference type="ARBA" id="ARBA00023316"/>
    </source>
</evidence>
<keyword evidence="5 15" id="KW-0808">Transferase</keyword>
<keyword evidence="13" id="KW-0479">Metal-binding</keyword>
<feature type="transmembrane region" description="Helical" evidence="14">
    <location>
        <begin position="208"/>
        <end position="228"/>
    </location>
</feature>
<feature type="transmembrane region" description="Helical" evidence="14">
    <location>
        <begin position="12"/>
        <end position="34"/>
    </location>
</feature>
<name>A0A6P1Y4U6_9SPIR</name>
<evidence type="ECO:0000256" key="3">
    <source>
        <dbReference type="ARBA" id="ARBA00022519"/>
    </source>
</evidence>
<evidence type="ECO:0000256" key="8">
    <source>
        <dbReference type="ARBA" id="ARBA00022984"/>
    </source>
</evidence>
<keyword evidence="3" id="KW-1003">Cell membrane</keyword>
<proteinExistence type="inferred from homology"/>
<comment type="cofactor">
    <cofactor evidence="13">
        <name>Mg(2+)</name>
        <dbReference type="ChEBI" id="CHEBI:18420"/>
    </cofactor>
</comment>
<dbReference type="GO" id="GO:0008360">
    <property type="term" value="P:regulation of cell shape"/>
    <property type="evidence" value="ECO:0007669"/>
    <property type="project" value="UniProtKB-KW"/>
</dbReference>
<dbReference type="GO" id="GO:0008963">
    <property type="term" value="F:phospho-N-acetylmuramoyl-pentapeptide-transferase activity"/>
    <property type="evidence" value="ECO:0007669"/>
    <property type="project" value="InterPro"/>
</dbReference>
<feature type="transmembrane region" description="Helical" evidence="14">
    <location>
        <begin position="143"/>
        <end position="162"/>
    </location>
</feature>
<dbReference type="Proteomes" id="UP000464374">
    <property type="component" value="Chromosome"/>
</dbReference>
<evidence type="ECO:0000256" key="2">
    <source>
        <dbReference type="ARBA" id="ARBA00005583"/>
    </source>
</evidence>
<dbReference type="CDD" id="cd06852">
    <property type="entry name" value="GT_MraY"/>
    <property type="match status" value="1"/>
</dbReference>
<feature type="binding site" evidence="13">
    <location>
        <position position="200"/>
    </location>
    <ligand>
        <name>Mg(2+)</name>
        <dbReference type="ChEBI" id="CHEBI:18420"/>
    </ligand>
</feature>
<evidence type="ECO:0000256" key="4">
    <source>
        <dbReference type="ARBA" id="ARBA00022618"/>
    </source>
</evidence>
<evidence type="ECO:0000256" key="7">
    <source>
        <dbReference type="ARBA" id="ARBA00022960"/>
    </source>
</evidence>
<accession>A0A6P1Y4U6</accession>
<protein>
    <submittedName>
        <fullName evidence="15">Phospho-N-acetylmuramoyl-pentapeptide-transferase</fullName>
    </submittedName>
</protein>
<evidence type="ECO:0000313" key="16">
    <source>
        <dbReference type="Proteomes" id="UP000464374"/>
    </source>
</evidence>
<dbReference type="Pfam" id="PF00953">
    <property type="entry name" value="Glycos_transf_4"/>
    <property type="match status" value="1"/>
</dbReference>
<gene>
    <name evidence="15" type="ORF">GWP43_08115</name>
</gene>
<feature type="transmembrane region" description="Helical" evidence="14">
    <location>
        <begin position="88"/>
        <end position="108"/>
    </location>
</feature>
<feature type="transmembrane region" description="Helical" evidence="14">
    <location>
        <begin position="40"/>
        <end position="67"/>
    </location>
</feature>
<dbReference type="KEGG" id="trz:GWP43_08115"/>
<dbReference type="GO" id="GO:0046872">
    <property type="term" value="F:metal ion binding"/>
    <property type="evidence" value="ECO:0007669"/>
    <property type="project" value="UniProtKB-KW"/>
</dbReference>
<keyword evidence="3" id="KW-0997">Cell inner membrane</keyword>
<feature type="transmembrane region" description="Helical" evidence="14">
    <location>
        <begin position="248"/>
        <end position="265"/>
    </location>
</feature>
<evidence type="ECO:0000256" key="10">
    <source>
        <dbReference type="ARBA" id="ARBA00023136"/>
    </source>
</evidence>
<comment type="subcellular location">
    <subcellularLocation>
        <location evidence="1">Membrane</location>
        <topology evidence="1">Multi-pass membrane protein</topology>
    </subcellularLocation>
</comment>
<sequence length="373" mass="42032">MCLSWSKLRVVFFIWAVYTVPMLFYLSGLLSSFYGPMRLLQSYLVLISISFYVGFFLTVFILPRFYGRLPKDRGKEFGISPEAAKGKPTGGGVVFITIFVVMIFLLIMPSGTQIAVLVLTWLVMLTGYLDDRSVNPWGEYRKGALDLLLSLITAAVLFHWYFDDSISYWIPFMSQSIAVHPAIFFTVSVLILWFSINTTNCTDGVDGLSGTLILMALISLGMVFYFIIGNVKVSEYLLIPHRVDGAQWALICFSLSGVLMGYLWHNAYPSKVMMGDAGSRALGFFIGVLVIISGNPFLLLMTSGMILLNGGTGLVKVALLRFFHIRIFRNIRFPLHDHMRKNLQWSSTQVLIKFLILQLLITLAVFAVLFKIR</sequence>
<dbReference type="AlphaFoldDB" id="A0A6P1Y4U6"/>
<dbReference type="PANTHER" id="PTHR22926">
    <property type="entry name" value="PHOSPHO-N-ACETYLMURAMOYL-PENTAPEPTIDE-TRANSFERASE"/>
    <property type="match status" value="1"/>
</dbReference>
<evidence type="ECO:0000256" key="5">
    <source>
        <dbReference type="ARBA" id="ARBA00022679"/>
    </source>
</evidence>
<dbReference type="GO" id="GO:0051301">
    <property type="term" value="P:cell division"/>
    <property type="evidence" value="ECO:0007669"/>
    <property type="project" value="UniProtKB-KW"/>
</dbReference>
<reference evidence="15 16" key="1">
    <citation type="submission" date="2020-01" db="EMBL/GenBank/DDBJ databases">
        <title>Complete genome sequence of a human oral phylogroup 1 Treponema sp. strain ATCC 700766, originally isolated from periodontitis dental plaque.</title>
        <authorList>
            <person name="Chan Y."/>
            <person name="Huo Y.-B."/>
            <person name="Yu X.-L."/>
            <person name="Zeng H."/>
            <person name="Leung W.-K."/>
            <person name="Watt R.M."/>
        </authorList>
    </citation>
    <scope>NUCLEOTIDE SEQUENCE [LARGE SCALE GENOMIC DNA]</scope>
    <source>
        <strain evidence="15 16">OMZ 804</strain>
    </source>
</reference>
<dbReference type="PANTHER" id="PTHR22926:SF5">
    <property type="entry name" value="PHOSPHO-N-ACETYLMURAMOYL-PENTAPEPTIDE-TRANSFERASE HOMOLOG"/>
    <property type="match status" value="1"/>
</dbReference>
<evidence type="ECO:0000256" key="11">
    <source>
        <dbReference type="ARBA" id="ARBA00023306"/>
    </source>
</evidence>
<evidence type="ECO:0000256" key="14">
    <source>
        <dbReference type="SAM" id="Phobius"/>
    </source>
</evidence>
<dbReference type="InterPro" id="IPR018480">
    <property type="entry name" value="PNAcMuramoyl-5peptid_Trfase_CS"/>
</dbReference>
<keyword evidence="11" id="KW-0131">Cell cycle</keyword>
<evidence type="ECO:0000256" key="9">
    <source>
        <dbReference type="ARBA" id="ARBA00022989"/>
    </source>
</evidence>
<dbReference type="PROSITE" id="PS01348">
    <property type="entry name" value="MRAY_2"/>
    <property type="match status" value="1"/>
</dbReference>
<evidence type="ECO:0000313" key="15">
    <source>
        <dbReference type="EMBL" id="QHX44535.1"/>
    </source>
</evidence>